<dbReference type="OrthoDB" id="34459at2"/>
<accession>A0A558R7Q7</accession>
<dbReference type="EMBL" id="VNIM01000021">
    <property type="protein sequence ID" value="TVV75386.1"/>
    <property type="molecule type" value="Genomic_DNA"/>
</dbReference>
<keyword evidence="2" id="KW-1185">Reference proteome</keyword>
<evidence type="ECO:0000313" key="2">
    <source>
        <dbReference type="Proteomes" id="UP000318681"/>
    </source>
</evidence>
<dbReference type="Pfam" id="PF11625">
    <property type="entry name" value="DUF3253"/>
    <property type="match status" value="1"/>
</dbReference>
<proteinExistence type="predicted"/>
<dbReference type="Proteomes" id="UP000318681">
    <property type="component" value="Unassembled WGS sequence"/>
</dbReference>
<dbReference type="RefSeq" id="WP_145149622.1">
    <property type="nucleotide sequence ID" value="NZ_VNIM01000021.1"/>
</dbReference>
<dbReference type="AlphaFoldDB" id="A0A558R7Q7"/>
<dbReference type="InterPro" id="IPR021660">
    <property type="entry name" value="DUF3253"/>
</dbReference>
<reference evidence="1 2" key="1">
    <citation type="submission" date="2019-07" db="EMBL/GenBank/DDBJ databases">
        <title>Sphingomonas solaris sp. nov., isolated from a solar panel from Boston, Massachusetts.</title>
        <authorList>
            <person name="Tanner K."/>
            <person name="Pascual J."/>
            <person name="Mancuso C."/>
            <person name="Pereto J."/>
            <person name="Khalil A."/>
            <person name="Vilanova C."/>
        </authorList>
    </citation>
    <scope>NUCLEOTIDE SEQUENCE [LARGE SCALE GENOMIC DNA]</scope>
    <source>
        <strain evidence="1 2">R4DWN</strain>
    </source>
</reference>
<name>A0A558R7Q7_9SPHN</name>
<gene>
    <name evidence="1" type="ORF">FOY91_07325</name>
</gene>
<evidence type="ECO:0000313" key="1">
    <source>
        <dbReference type="EMBL" id="TVV75386.1"/>
    </source>
</evidence>
<dbReference type="InterPro" id="IPR036388">
    <property type="entry name" value="WH-like_DNA-bd_sf"/>
</dbReference>
<dbReference type="SUPFAM" id="SSF46785">
    <property type="entry name" value="Winged helix' DNA-binding domain"/>
    <property type="match status" value="1"/>
</dbReference>
<organism evidence="1 2">
    <name type="scientific">Alterirhizorhabdus solaris</name>
    <dbReference type="NCBI Taxonomy" id="2529389"/>
    <lineage>
        <taxon>Bacteria</taxon>
        <taxon>Pseudomonadati</taxon>
        <taxon>Pseudomonadota</taxon>
        <taxon>Alphaproteobacteria</taxon>
        <taxon>Sphingomonadales</taxon>
        <taxon>Rhizorhabdaceae</taxon>
        <taxon>Alterirhizorhabdus</taxon>
    </lineage>
</organism>
<comment type="caution">
    <text evidence="1">The sequence shown here is derived from an EMBL/GenBank/DDBJ whole genome shotgun (WGS) entry which is preliminary data.</text>
</comment>
<protein>
    <submittedName>
        <fullName evidence="1">DUF3253 domain-containing protein</fullName>
    </submittedName>
</protein>
<dbReference type="InterPro" id="IPR036390">
    <property type="entry name" value="WH_DNA-bd_sf"/>
</dbReference>
<sequence>MLATRSPGATACPSEVARALAAGMPEGEWRGMMPVVHDAIDALLAEGRVRLTWKGKALSTRSGSYRISLATSAPPE</sequence>
<dbReference type="Gene3D" id="1.10.10.10">
    <property type="entry name" value="Winged helix-like DNA-binding domain superfamily/Winged helix DNA-binding domain"/>
    <property type="match status" value="1"/>
</dbReference>